<dbReference type="EMBL" id="JAATVY010000033">
    <property type="protein sequence ID" value="NJC73609.1"/>
    <property type="molecule type" value="Genomic_DNA"/>
</dbReference>
<dbReference type="PANTHER" id="PTHR13414">
    <property type="entry name" value="HUEL-CATION TRANSPORTER"/>
    <property type="match status" value="1"/>
</dbReference>
<keyword evidence="2" id="KW-0813">Transport</keyword>
<gene>
    <name evidence="8" type="ORF">HC031_28355</name>
</gene>
<feature type="transmembrane region" description="Helical" evidence="6">
    <location>
        <begin position="167"/>
        <end position="190"/>
    </location>
</feature>
<evidence type="ECO:0000256" key="1">
    <source>
        <dbReference type="ARBA" id="ARBA00004141"/>
    </source>
</evidence>
<name>A0ABX0Y8L0_9ACTN</name>
<keyword evidence="3 6" id="KW-0812">Transmembrane</keyword>
<reference evidence="8 9" key="1">
    <citation type="submission" date="2020-03" db="EMBL/GenBank/DDBJ databases">
        <title>WGS of the type strain of Planosporangium spp.</title>
        <authorList>
            <person name="Thawai C."/>
        </authorList>
    </citation>
    <scope>NUCLEOTIDE SEQUENCE [LARGE SCALE GENOMIC DNA]</scope>
    <source>
        <strain evidence="8 9">TBRC 5610</strain>
    </source>
</reference>
<sequence length="316" mass="33349">MSESASGEASTRTVVVAVAVNLAIAFAKGAAAALTGSAALWAETAHSLADTGNEVLLFVGLRRSGRPADERHPFGYGQERWFWAFLAAIGIFVVGGVLSIDEGVDAIRHPKPLTNVPVGVGVLVVSLALEALSWRTAHAQLREEARARRRSLAEHVRSASDPTATTVLLEDSAAIVGIGLALGALVLHWATGWTGWDAGASILIGLLLVGVAFLVARRSKGLLIDESPPPDVLERLRGRIVAEPWVGAIESLTAVYIGPQRVLVMVRLLPVAEVARLPAEELMAKTYDLRASLCAVEVIADVEITLVPGADERSST</sequence>
<accession>A0ABX0Y8L0</accession>
<protein>
    <submittedName>
        <fullName evidence="8">Cation diffusion facilitator family transporter</fullName>
    </submittedName>
</protein>
<comment type="subcellular location">
    <subcellularLocation>
        <location evidence="1">Membrane</location>
        <topology evidence="1">Multi-pass membrane protein</topology>
    </subcellularLocation>
</comment>
<dbReference type="InterPro" id="IPR040177">
    <property type="entry name" value="SLC30A9"/>
</dbReference>
<evidence type="ECO:0000256" key="5">
    <source>
        <dbReference type="ARBA" id="ARBA00023136"/>
    </source>
</evidence>
<dbReference type="InterPro" id="IPR002524">
    <property type="entry name" value="Cation_efflux"/>
</dbReference>
<evidence type="ECO:0000259" key="7">
    <source>
        <dbReference type="Pfam" id="PF01545"/>
    </source>
</evidence>
<evidence type="ECO:0000256" key="4">
    <source>
        <dbReference type="ARBA" id="ARBA00022989"/>
    </source>
</evidence>
<dbReference type="Gene3D" id="1.20.1510.10">
    <property type="entry name" value="Cation efflux protein transmembrane domain"/>
    <property type="match status" value="1"/>
</dbReference>
<dbReference type="Pfam" id="PF01545">
    <property type="entry name" value="Cation_efflux"/>
    <property type="match status" value="1"/>
</dbReference>
<dbReference type="InterPro" id="IPR058533">
    <property type="entry name" value="Cation_efflux_TM"/>
</dbReference>
<dbReference type="SUPFAM" id="SSF161111">
    <property type="entry name" value="Cation efflux protein transmembrane domain-like"/>
    <property type="match status" value="1"/>
</dbReference>
<organism evidence="8 9">
    <name type="scientific">Planosporangium thailandense</name>
    <dbReference type="NCBI Taxonomy" id="765197"/>
    <lineage>
        <taxon>Bacteria</taxon>
        <taxon>Bacillati</taxon>
        <taxon>Actinomycetota</taxon>
        <taxon>Actinomycetes</taxon>
        <taxon>Micromonosporales</taxon>
        <taxon>Micromonosporaceae</taxon>
        <taxon>Planosporangium</taxon>
    </lineage>
</organism>
<feature type="transmembrane region" description="Helical" evidence="6">
    <location>
        <begin position="196"/>
        <end position="216"/>
    </location>
</feature>
<proteinExistence type="predicted"/>
<dbReference type="RefSeq" id="WP_167928517.1">
    <property type="nucleotide sequence ID" value="NZ_JAATVY010000033.1"/>
</dbReference>
<evidence type="ECO:0000313" key="8">
    <source>
        <dbReference type="EMBL" id="NJC73609.1"/>
    </source>
</evidence>
<dbReference type="NCBIfam" id="TIGR01297">
    <property type="entry name" value="CDF"/>
    <property type="match status" value="1"/>
</dbReference>
<evidence type="ECO:0000313" key="9">
    <source>
        <dbReference type="Proteomes" id="UP000722989"/>
    </source>
</evidence>
<keyword evidence="9" id="KW-1185">Reference proteome</keyword>
<feature type="domain" description="Cation efflux protein transmembrane" evidence="7">
    <location>
        <begin position="14"/>
        <end position="221"/>
    </location>
</feature>
<keyword evidence="4 6" id="KW-1133">Transmembrane helix</keyword>
<keyword evidence="5 6" id="KW-0472">Membrane</keyword>
<evidence type="ECO:0000256" key="2">
    <source>
        <dbReference type="ARBA" id="ARBA00022448"/>
    </source>
</evidence>
<evidence type="ECO:0000256" key="3">
    <source>
        <dbReference type="ARBA" id="ARBA00022692"/>
    </source>
</evidence>
<dbReference type="Proteomes" id="UP000722989">
    <property type="component" value="Unassembled WGS sequence"/>
</dbReference>
<comment type="caution">
    <text evidence="8">The sequence shown here is derived from an EMBL/GenBank/DDBJ whole genome shotgun (WGS) entry which is preliminary data.</text>
</comment>
<feature type="transmembrane region" description="Helical" evidence="6">
    <location>
        <begin position="81"/>
        <end position="100"/>
    </location>
</feature>
<dbReference type="InterPro" id="IPR027469">
    <property type="entry name" value="Cation_efflux_TMD_sf"/>
</dbReference>
<dbReference type="PANTHER" id="PTHR13414:SF9">
    <property type="entry name" value="PROTON-COUPLED ZINC ANTIPORTER SLC30A9, MITOCHONDRIAL"/>
    <property type="match status" value="1"/>
</dbReference>
<evidence type="ECO:0000256" key="6">
    <source>
        <dbReference type="SAM" id="Phobius"/>
    </source>
</evidence>